<sequence>MRISSVCTVEALVNSAAGQFGSHPAVQDDHRSWSFHELRDTAAATAAALRRAGVRRGDRVGVCMAKSAEQAVAVLGVLLADATLVPVLPKLRREGVAHIVGDSGMRLMITDEARAREVIDAVPDLPLLYGQEAEVDPELMLPRLRTQRYSSTAGASIGSDVAAIIYSSGSTGRPKGIMITHRNITDGARITADYLGTRADDRIGSLLSLNFDYGLNQLWQALLTGACLCLHELVFPADAFRFLSEQRITVLPVMPVIITRLFDPRLLRRRPSYDLSSVRYVSTSGGAVSQRMLDELAATFPAARVFLMYGLTEAFRSTYLDPDQLTKRPHSIGKAIPDVEILVLDEELREVGPGEPGELVHRGGCVSKGYWNAPEATAARFRTLPQYPGERVVFSGDIVTRDDEGYLYFGGRRDAMIKTSGFRVSPTEVEDIAVRFPEIGACAAVGVPRVEIGEDIALFYSATGPVAEAEYRHFLTERLPSHMVPRHLWQRETLPSTGNDGKIDRQALVAEAVGLLRQAGTEVSRPAEDG</sequence>
<evidence type="ECO:0000313" key="4">
    <source>
        <dbReference type="Proteomes" id="UP000634229"/>
    </source>
</evidence>
<dbReference type="InterPro" id="IPR045851">
    <property type="entry name" value="AMP-bd_C_sf"/>
</dbReference>
<gene>
    <name evidence="3" type="ORF">JK363_11410</name>
</gene>
<keyword evidence="4" id="KW-1185">Reference proteome</keyword>
<dbReference type="Proteomes" id="UP000634229">
    <property type="component" value="Unassembled WGS sequence"/>
</dbReference>
<dbReference type="InterPro" id="IPR020845">
    <property type="entry name" value="AMP-binding_CS"/>
</dbReference>
<dbReference type="Pfam" id="PF00501">
    <property type="entry name" value="AMP-binding"/>
    <property type="match status" value="1"/>
</dbReference>
<dbReference type="SUPFAM" id="SSF56801">
    <property type="entry name" value="Acetyl-CoA synthetase-like"/>
    <property type="match status" value="1"/>
</dbReference>
<accession>A0ABS1NB15</accession>
<proteinExistence type="predicted"/>
<dbReference type="PROSITE" id="PS00455">
    <property type="entry name" value="AMP_BINDING"/>
    <property type="match status" value="1"/>
</dbReference>
<dbReference type="InterPro" id="IPR000873">
    <property type="entry name" value="AMP-dep_synth/lig_dom"/>
</dbReference>
<dbReference type="PANTHER" id="PTHR43767">
    <property type="entry name" value="LONG-CHAIN-FATTY-ACID--COA LIGASE"/>
    <property type="match status" value="1"/>
</dbReference>
<dbReference type="InterPro" id="IPR050237">
    <property type="entry name" value="ATP-dep_AMP-bd_enzyme"/>
</dbReference>
<evidence type="ECO:0000313" key="3">
    <source>
        <dbReference type="EMBL" id="MBL1097273.1"/>
    </source>
</evidence>
<dbReference type="EMBL" id="JAERRF010000006">
    <property type="protein sequence ID" value="MBL1097273.1"/>
    <property type="molecule type" value="Genomic_DNA"/>
</dbReference>
<dbReference type="Pfam" id="PF13193">
    <property type="entry name" value="AMP-binding_C"/>
    <property type="match status" value="1"/>
</dbReference>
<dbReference type="Gene3D" id="3.40.50.12780">
    <property type="entry name" value="N-terminal domain of ligase-like"/>
    <property type="match status" value="1"/>
</dbReference>
<organism evidence="3 4">
    <name type="scientific">Streptomyces coffeae</name>
    <dbReference type="NCBI Taxonomy" id="621382"/>
    <lineage>
        <taxon>Bacteria</taxon>
        <taxon>Bacillati</taxon>
        <taxon>Actinomycetota</taxon>
        <taxon>Actinomycetes</taxon>
        <taxon>Kitasatosporales</taxon>
        <taxon>Streptomycetaceae</taxon>
        <taxon>Streptomyces</taxon>
    </lineage>
</organism>
<evidence type="ECO:0000259" key="2">
    <source>
        <dbReference type="Pfam" id="PF13193"/>
    </source>
</evidence>
<dbReference type="RefSeq" id="WP_201874467.1">
    <property type="nucleotide sequence ID" value="NZ_JAERRF010000006.1"/>
</dbReference>
<dbReference type="PANTHER" id="PTHR43767:SF10">
    <property type="entry name" value="SURFACTIN SYNTHASE SUBUNIT 1"/>
    <property type="match status" value="1"/>
</dbReference>
<feature type="domain" description="AMP-binding enzyme C-terminal" evidence="2">
    <location>
        <begin position="428"/>
        <end position="499"/>
    </location>
</feature>
<evidence type="ECO:0000259" key="1">
    <source>
        <dbReference type="Pfam" id="PF00501"/>
    </source>
</evidence>
<dbReference type="Gene3D" id="3.30.300.30">
    <property type="match status" value="1"/>
</dbReference>
<reference evidence="3 4" key="1">
    <citation type="submission" date="2021-01" db="EMBL/GenBank/DDBJ databases">
        <title>WGS of actinomycetes isolated from Thailand.</title>
        <authorList>
            <person name="Thawai C."/>
        </authorList>
    </citation>
    <scope>NUCLEOTIDE SEQUENCE [LARGE SCALE GENOMIC DNA]</scope>
    <source>
        <strain evidence="3 4">CA1R205</strain>
    </source>
</reference>
<name>A0ABS1NB15_9ACTN</name>
<comment type="caution">
    <text evidence="3">The sequence shown here is derived from an EMBL/GenBank/DDBJ whole genome shotgun (WGS) entry which is preliminary data.</text>
</comment>
<feature type="domain" description="AMP-dependent synthetase/ligase" evidence="1">
    <location>
        <begin position="16"/>
        <end position="371"/>
    </location>
</feature>
<dbReference type="InterPro" id="IPR025110">
    <property type="entry name" value="AMP-bd_C"/>
</dbReference>
<protein>
    <submittedName>
        <fullName evidence="3">AMP-binding protein</fullName>
    </submittedName>
</protein>
<dbReference type="InterPro" id="IPR042099">
    <property type="entry name" value="ANL_N_sf"/>
</dbReference>